<keyword evidence="5 6" id="KW-0472">Membrane</keyword>
<evidence type="ECO:0000256" key="3">
    <source>
        <dbReference type="ARBA" id="ARBA00022692"/>
    </source>
</evidence>
<keyword evidence="3 6" id="KW-0812">Transmembrane</keyword>
<feature type="transmembrane region" description="Helical" evidence="6">
    <location>
        <begin position="280"/>
        <end position="300"/>
    </location>
</feature>
<evidence type="ECO:0000313" key="8">
    <source>
        <dbReference type="Proteomes" id="UP000219042"/>
    </source>
</evidence>
<evidence type="ECO:0000256" key="1">
    <source>
        <dbReference type="ARBA" id="ARBA00004651"/>
    </source>
</evidence>
<protein>
    <submittedName>
        <fullName evidence="7">Phosphate:Na+ symporter</fullName>
    </submittedName>
</protein>
<feature type="transmembrane region" description="Helical" evidence="6">
    <location>
        <begin position="135"/>
        <end position="157"/>
    </location>
</feature>
<feature type="transmembrane region" description="Helical" evidence="6">
    <location>
        <begin position="216"/>
        <end position="238"/>
    </location>
</feature>
<dbReference type="Proteomes" id="UP000219042">
    <property type="component" value="Unassembled WGS sequence"/>
</dbReference>
<evidence type="ECO:0000313" key="7">
    <source>
        <dbReference type="EMBL" id="SNX46205.1"/>
    </source>
</evidence>
<feature type="transmembrane region" description="Helical" evidence="6">
    <location>
        <begin position="177"/>
        <end position="204"/>
    </location>
</feature>
<dbReference type="GO" id="GO:0005886">
    <property type="term" value="C:plasma membrane"/>
    <property type="evidence" value="ECO:0007669"/>
    <property type="project" value="UniProtKB-SubCell"/>
</dbReference>
<evidence type="ECO:0000256" key="6">
    <source>
        <dbReference type="SAM" id="Phobius"/>
    </source>
</evidence>
<evidence type="ECO:0000256" key="4">
    <source>
        <dbReference type="ARBA" id="ARBA00022989"/>
    </source>
</evidence>
<proteinExistence type="predicted"/>
<keyword evidence="8" id="KW-1185">Reference proteome</keyword>
<organism evidence="7 8">
    <name type="scientific">Acinetobacter puyangensis</name>
    <dbReference type="NCBI Taxonomy" id="1096779"/>
    <lineage>
        <taxon>Bacteria</taxon>
        <taxon>Pseudomonadati</taxon>
        <taxon>Pseudomonadota</taxon>
        <taxon>Gammaproteobacteria</taxon>
        <taxon>Moraxellales</taxon>
        <taxon>Moraxellaceae</taxon>
        <taxon>Acinetobacter</taxon>
    </lineage>
</organism>
<dbReference type="PANTHER" id="PTHR10010">
    <property type="entry name" value="SOLUTE CARRIER FAMILY 34 SODIUM PHOSPHATE , MEMBER 2-RELATED"/>
    <property type="match status" value="1"/>
</dbReference>
<evidence type="ECO:0000256" key="2">
    <source>
        <dbReference type="ARBA" id="ARBA00022475"/>
    </source>
</evidence>
<dbReference type="GO" id="GO:0005436">
    <property type="term" value="F:sodium:phosphate symporter activity"/>
    <property type="evidence" value="ECO:0007669"/>
    <property type="project" value="InterPro"/>
</dbReference>
<reference evidence="8" key="1">
    <citation type="submission" date="2016-09" db="EMBL/GenBank/DDBJ databases">
        <authorList>
            <person name="Varghese N."/>
            <person name="Submissions S."/>
        </authorList>
    </citation>
    <scope>NUCLEOTIDE SEQUENCE [LARGE SCALE GENOMIC DNA]</scope>
    <source>
        <strain evidence="8">ANC 4466</strain>
    </source>
</reference>
<dbReference type="NCBIfam" id="NF037997">
    <property type="entry name" value="Na_Pi_symport"/>
    <property type="match status" value="1"/>
</dbReference>
<comment type="subcellular location">
    <subcellularLocation>
        <location evidence="1">Cell membrane</location>
        <topology evidence="1">Multi-pass membrane protein</topology>
    </subcellularLocation>
</comment>
<keyword evidence="2" id="KW-1003">Cell membrane</keyword>
<dbReference type="RefSeq" id="WP_097079954.1">
    <property type="nucleotide sequence ID" value="NZ_BAABHT010000014.1"/>
</dbReference>
<dbReference type="EMBL" id="OANT01000009">
    <property type="protein sequence ID" value="SNX46205.1"/>
    <property type="molecule type" value="Genomic_DNA"/>
</dbReference>
<accession>A0A240EE51</accession>
<dbReference type="AlphaFoldDB" id="A0A240EE51"/>
<name>A0A240EE51_9GAMM</name>
<feature type="transmembrane region" description="Helical" evidence="6">
    <location>
        <begin position="108"/>
        <end position="128"/>
    </location>
</feature>
<dbReference type="InterPro" id="IPR003841">
    <property type="entry name" value="Na/Pi_transpt"/>
</dbReference>
<dbReference type="OrthoDB" id="9763003at2"/>
<feature type="transmembrane region" description="Helical" evidence="6">
    <location>
        <begin position="244"/>
        <end position="268"/>
    </location>
</feature>
<sequence length="545" mass="60340">MFQSIAQLCGGIGLFLIGMTLMTDNLKNIAGDTLRQWLTKFTSTPFKAMLSGMGLTLLVQSSTATIVTTIGFVSAGALNFAQAIGVVIGANIGTTSTGWIVALLGVKFSLAMFALPLIGLGAIMRLLLKGKAALFGFVIAGFGLLFFGIDILQTAMSDFSQNIDLSFLGYRNLWSKLLLVLIGIILAVILQSSSATVTATLAAVATGTIDLSQAMYLVIGQNVGAVSITVLSVIGASVEVKRTVAVNVIFNIVSAIAAFFVLVPLFIWGYQYTWMGSLDAVIVLAAFHTAFSVFGALLMMPNLTKIECHIVKVLPDTSPSVLKYLSDASLEHSTTALQAAERVIYITLFNIFSIFNHAIRDDLLPNHLKLRQIDDVIQHLNTFLEKIIVPEKQFDKLRYLTLLRVTVYLRVLRSDLETIKNIRLIRTQPIMYQLALDYSNILENHIHDINTFGSRENISDLRTELSHLKKWTSVHRVETRNHLQEYAVKQQLSAAKNLELLSCQRWIERVIAHTYKFSNVLFESLTEIYQSEDPTVIEVLYHDKL</sequence>
<dbReference type="GO" id="GO:0044341">
    <property type="term" value="P:sodium-dependent phosphate transport"/>
    <property type="evidence" value="ECO:0007669"/>
    <property type="project" value="InterPro"/>
</dbReference>
<dbReference type="Pfam" id="PF02690">
    <property type="entry name" value="Na_Pi_cotrans"/>
    <property type="match status" value="2"/>
</dbReference>
<keyword evidence="4 6" id="KW-1133">Transmembrane helix</keyword>
<evidence type="ECO:0000256" key="5">
    <source>
        <dbReference type="ARBA" id="ARBA00023136"/>
    </source>
</evidence>
<dbReference type="PANTHER" id="PTHR10010:SF46">
    <property type="entry name" value="SODIUM-DEPENDENT PHOSPHATE TRANSPORT PROTEIN 2B"/>
    <property type="match status" value="1"/>
</dbReference>
<gene>
    <name evidence="7" type="ORF">SAMN05421731_10933</name>
</gene>